<proteinExistence type="predicted"/>
<dbReference type="Pfam" id="PF03060">
    <property type="entry name" value="NMO"/>
    <property type="match status" value="1"/>
</dbReference>
<dbReference type="InterPro" id="IPR013785">
    <property type="entry name" value="Aldolase_TIM"/>
</dbReference>
<dbReference type="EMBL" id="JAHLFQ010000135">
    <property type="protein sequence ID" value="MBU3804316.1"/>
    <property type="molecule type" value="Genomic_DNA"/>
</dbReference>
<dbReference type="Gene3D" id="3.20.20.70">
    <property type="entry name" value="Aldolase class I"/>
    <property type="match status" value="1"/>
</dbReference>
<dbReference type="PANTHER" id="PTHR32332:SF18">
    <property type="entry name" value="2-NITROPROPANE DIOXYGENASE"/>
    <property type="match status" value="1"/>
</dbReference>
<gene>
    <name evidence="6" type="ORF">H9872_06140</name>
</gene>
<sequence length="351" mass="37201">MTHSLNIGGLLPKFPIIQGGMGVGISLHNLAGHVAKAGGIGIISSAQIGYKETDFLTNTLGANLRALKEEIKKAKAIAPQGIIGVNIMVALSHYAEMVKKAVDAGADLIISGAGLPVNLPLYTKGSNTKIAPIVSSGKAASVICKLWDRKNQVAPDMIVVEGPLAGGHLGFSVDEINKNPNVIDIMKDVKKVVAEYEVKYNKTIPVVVAGGFYSGEEVKAALKEGADGVQMATRFVTTFECDAPDPYKEAYIKANADQIGIIKSPVGMPGRAILNPFITNVPGNKACYYHCIEKCGVTTIPYCISKALISAAEGDVNNALLFCGSNAYRATKLEHVHHVFEEIERAISSNN</sequence>
<evidence type="ECO:0000256" key="4">
    <source>
        <dbReference type="ARBA" id="ARBA00022643"/>
    </source>
</evidence>
<evidence type="ECO:0000256" key="3">
    <source>
        <dbReference type="ARBA" id="ARBA00022630"/>
    </source>
</evidence>
<protein>
    <recommendedName>
        <fullName evidence="2">Probable nitronate monooxygenase</fullName>
    </recommendedName>
</protein>
<dbReference type="AlphaFoldDB" id="A0A9E2NLD8"/>
<keyword evidence="5" id="KW-0560">Oxidoreductase</keyword>
<accession>A0A9E2NLD8</accession>
<name>A0A9E2NLD8_9FIRM</name>
<keyword evidence="3" id="KW-0285">Flavoprotein</keyword>
<dbReference type="CDD" id="cd04730">
    <property type="entry name" value="NPD_like"/>
    <property type="match status" value="1"/>
</dbReference>
<reference evidence="6" key="2">
    <citation type="submission" date="2021-04" db="EMBL/GenBank/DDBJ databases">
        <authorList>
            <person name="Gilroy R."/>
        </authorList>
    </citation>
    <scope>NUCLEOTIDE SEQUENCE</scope>
    <source>
        <strain evidence="6">B5-657</strain>
    </source>
</reference>
<dbReference type="Proteomes" id="UP000824229">
    <property type="component" value="Unassembled WGS sequence"/>
</dbReference>
<evidence type="ECO:0000256" key="5">
    <source>
        <dbReference type="ARBA" id="ARBA00023002"/>
    </source>
</evidence>
<keyword evidence="6" id="KW-0503">Monooxygenase</keyword>
<comment type="caution">
    <text evidence="6">The sequence shown here is derived from an EMBL/GenBank/DDBJ whole genome shotgun (WGS) entry which is preliminary data.</text>
</comment>
<keyword evidence="4" id="KW-0288">FMN</keyword>
<evidence type="ECO:0000256" key="2">
    <source>
        <dbReference type="ARBA" id="ARBA00013457"/>
    </source>
</evidence>
<comment type="function">
    <text evidence="1">Nitronate monooxygenase that uses molecular oxygen to catalyze the oxidative denitrification of alkyl nitronates. Acts on propionate 3-nitronate (P3N), the presumed physiological substrate. Probably functions in the detoxification of P3N, a metabolic poison produced by plants and fungi as a defense mechanism.</text>
</comment>
<dbReference type="SUPFAM" id="SSF51412">
    <property type="entry name" value="Inosine monophosphate dehydrogenase (IMPDH)"/>
    <property type="match status" value="1"/>
</dbReference>
<dbReference type="PANTHER" id="PTHR32332">
    <property type="entry name" value="2-NITROPROPANE DIOXYGENASE"/>
    <property type="match status" value="1"/>
</dbReference>
<reference evidence="6" key="1">
    <citation type="journal article" date="2021" name="PeerJ">
        <title>Extensive microbial diversity within the chicken gut microbiome revealed by metagenomics and culture.</title>
        <authorList>
            <person name="Gilroy R."/>
            <person name="Ravi A."/>
            <person name="Getino M."/>
            <person name="Pursley I."/>
            <person name="Horton D.L."/>
            <person name="Alikhan N.F."/>
            <person name="Baker D."/>
            <person name="Gharbi K."/>
            <person name="Hall N."/>
            <person name="Watson M."/>
            <person name="Adriaenssens E.M."/>
            <person name="Foster-Nyarko E."/>
            <person name="Jarju S."/>
            <person name="Secka A."/>
            <person name="Antonio M."/>
            <person name="Oren A."/>
            <person name="Chaudhuri R.R."/>
            <person name="La Ragione R."/>
            <person name="Hildebrand F."/>
            <person name="Pallen M.J."/>
        </authorList>
    </citation>
    <scope>NUCLEOTIDE SEQUENCE</scope>
    <source>
        <strain evidence="6">B5-657</strain>
    </source>
</reference>
<dbReference type="InterPro" id="IPR004136">
    <property type="entry name" value="NMO"/>
</dbReference>
<organism evidence="6 7">
    <name type="scientific">Candidatus Cellulosilyticum pullistercoris</name>
    <dbReference type="NCBI Taxonomy" id="2838521"/>
    <lineage>
        <taxon>Bacteria</taxon>
        <taxon>Bacillati</taxon>
        <taxon>Bacillota</taxon>
        <taxon>Clostridia</taxon>
        <taxon>Lachnospirales</taxon>
        <taxon>Cellulosilyticaceae</taxon>
        <taxon>Cellulosilyticum</taxon>
    </lineage>
</organism>
<evidence type="ECO:0000256" key="1">
    <source>
        <dbReference type="ARBA" id="ARBA00003535"/>
    </source>
</evidence>
<dbReference type="GO" id="GO:0018580">
    <property type="term" value="F:nitronate monooxygenase activity"/>
    <property type="evidence" value="ECO:0007669"/>
    <property type="project" value="InterPro"/>
</dbReference>
<evidence type="ECO:0000313" key="7">
    <source>
        <dbReference type="Proteomes" id="UP000824229"/>
    </source>
</evidence>
<evidence type="ECO:0000313" key="6">
    <source>
        <dbReference type="EMBL" id="MBU3804316.1"/>
    </source>
</evidence>